<dbReference type="InterPro" id="IPR050315">
    <property type="entry name" value="FAD-oxidoreductase_2"/>
</dbReference>
<dbReference type="InterPro" id="IPR003953">
    <property type="entry name" value="FAD-dep_OxRdtase_2_FAD-bd"/>
</dbReference>
<evidence type="ECO:0000256" key="2">
    <source>
        <dbReference type="ARBA" id="ARBA00022630"/>
    </source>
</evidence>
<dbReference type="PANTHER" id="PTHR43400">
    <property type="entry name" value="FUMARATE REDUCTASE"/>
    <property type="match status" value="1"/>
</dbReference>
<evidence type="ECO:0000313" key="6">
    <source>
        <dbReference type="EMBL" id="MBB5708658.1"/>
    </source>
</evidence>
<organism evidence="6 7">
    <name type="scientific">Sphingopyxis panaciterrulae</name>
    <dbReference type="NCBI Taxonomy" id="462372"/>
    <lineage>
        <taxon>Bacteria</taxon>
        <taxon>Pseudomonadati</taxon>
        <taxon>Pseudomonadota</taxon>
        <taxon>Alphaproteobacteria</taxon>
        <taxon>Sphingomonadales</taxon>
        <taxon>Sphingomonadaceae</taxon>
        <taxon>Sphingopyxis</taxon>
    </lineage>
</organism>
<dbReference type="SUPFAM" id="SSF51905">
    <property type="entry name" value="FAD/NAD(P)-binding domain"/>
    <property type="match status" value="1"/>
</dbReference>
<feature type="domain" description="FAD-dependent oxidoreductase 2 FAD-binding" evidence="5">
    <location>
        <begin position="19"/>
        <end position="439"/>
    </location>
</feature>
<dbReference type="PANTHER" id="PTHR43400:SF10">
    <property type="entry name" value="3-OXOSTEROID 1-DEHYDROGENASE"/>
    <property type="match status" value="1"/>
</dbReference>
<evidence type="ECO:0000259" key="5">
    <source>
        <dbReference type="Pfam" id="PF00890"/>
    </source>
</evidence>
<comment type="caution">
    <text evidence="6">The sequence shown here is derived from an EMBL/GenBank/DDBJ whole genome shotgun (WGS) entry which is preliminary data.</text>
</comment>
<keyword evidence="4 6" id="KW-0560">Oxidoreductase</keyword>
<dbReference type="SUPFAM" id="SSF56425">
    <property type="entry name" value="Succinate dehydrogenase/fumarate reductase flavoprotein, catalytic domain"/>
    <property type="match status" value="1"/>
</dbReference>
<proteinExistence type="predicted"/>
<evidence type="ECO:0000256" key="3">
    <source>
        <dbReference type="ARBA" id="ARBA00022827"/>
    </source>
</evidence>
<dbReference type="AlphaFoldDB" id="A0A7W9ESE3"/>
<dbReference type="GO" id="GO:0016491">
    <property type="term" value="F:oxidoreductase activity"/>
    <property type="evidence" value="ECO:0007669"/>
    <property type="project" value="UniProtKB-KW"/>
</dbReference>
<comment type="cofactor">
    <cofactor evidence="1">
        <name>FAD</name>
        <dbReference type="ChEBI" id="CHEBI:57692"/>
    </cofactor>
</comment>
<gene>
    <name evidence="6" type="ORF">FHR21_004052</name>
</gene>
<dbReference type="Gene3D" id="3.50.50.60">
    <property type="entry name" value="FAD/NAD(P)-binding domain"/>
    <property type="match status" value="1"/>
</dbReference>
<protein>
    <submittedName>
        <fullName evidence="6">Fumarate reductase flavoprotein subunit</fullName>
        <ecNumber evidence="6">1.3.5.4</ecNumber>
    </submittedName>
</protein>
<dbReference type="EC" id="1.3.5.4" evidence="6"/>
<evidence type="ECO:0000313" key="7">
    <source>
        <dbReference type="Proteomes" id="UP000537161"/>
    </source>
</evidence>
<sequence>MTEAILAAEGRAFAMEVAVIVVGGGGTGLCAALAAADAGAEVLVIERDRSLLGSTAMSTGLIPAAGTPEQAAAGIEDSPEIFAADILKKTKGRTDPDIALGIARESAATIAWMRDSHGVPLQLIDGFLYPGHSAMRMYGTPHRTGGELMAALESAAEAAGIPILTEAVVESLFADPDGTVRGVRLCRPDGSHDDIGCKALVLACSGFGGAADMVASLIPEMGGATYHGHPGNRGDAIRWGEALGAGMADLAAYQGHGGLAAGHGIPILWPLIMNGGFQVNLAGQRFSNEASGYSEQAARVNAQPERIAWSIFDEQRHQMMLAFEDYQDALRAGAVVEAADLAELAAATKLPLAALEQTVASVRRCVEGEESDPFGRDFTGHPPLEPPYRAARVTGALFHTQGGLCIDMAARVLRRDGSPLPNLLAGGGAARGISGDAAEGYMAGNGLLTATTFGRLAGETAARIISA</sequence>
<name>A0A7W9ESE3_9SPHN</name>
<dbReference type="Pfam" id="PF00890">
    <property type="entry name" value="FAD_binding_2"/>
    <property type="match status" value="1"/>
</dbReference>
<keyword evidence="2" id="KW-0285">Flavoprotein</keyword>
<dbReference type="EMBL" id="JACIJH010000023">
    <property type="protein sequence ID" value="MBB5708658.1"/>
    <property type="molecule type" value="Genomic_DNA"/>
</dbReference>
<dbReference type="PRINTS" id="PR00411">
    <property type="entry name" value="PNDRDTASEI"/>
</dbReference>
<dbReference type="RefSeq" id="WP_246427362.1">
    <property type="nucleotide sequence ID" value="NZ_JACIJH010000023.1"/>
</dbReference>
<keyword evidence="3" id="KW-0274">FAD</keyword>
<dbReference type="InterPro" id="IPR036188">
    <property type="entry name" value="FAD/NAD-bd_sf"/>
</dbReference>
<evidence type="ECO:0000256" key="4">
    <source>
        <dbReference type="ARBA" id="ARBA00023002"/>
    </source>
</evidence>
<dbReference type="InterPro" id="IPR027477">
    <property type="entry name" value="Succ_DH/fumarate_Rdtase_cat_sf"/>
</dbReference>
<reference evidence="6 7" key="1">
    <citation type="submission" date="2020-08" db="EMBL/GenBank/DDBJ databases">
        <title>Genomic Encyclopedia of Type Strains, Phase IV (KMG-IV): sequencing the most valuable type-strain genomes for metagenomic binning, comparative biology and taxonomic classification.</title>
        <authorList>
            <person name="Goeker M."/>
        </authorList>
    </citation>
    <scope>NUCLEOTIDE SEQUENCE [LARGE SCALE GENOMIC DNA]</scope>
    <source>
        <strain evidence="6 7">DSM 27163</strain>
    </source>
</reference>
<keyword evidence="7" id="KW-1185">Reference proteome</keyword>
<dbReference type="Gene3D" id="3.90.700.10">
    <property type="entry name" value="Succinate dehydrogenase/fumarate reductase flavoprotein, catalytic domain"/>
    <property type="match status" value="1"/>
</dbReference>
<dbReference type="GO" id="GO:0008202">
    <property type="term" value="P:steroid metabolic process"/>
    <property type="evidence" value="ECO:0007669"/>
    <property type="project" value="UniProtKB-ARBA"/>
</dbReference>
<dbReference type="Proteomes" id="UP000537161">
    <property type="component" value="Unassembled WGS sequence"/>
</dbReference>
<evidence type="ECO:0000256" key="1">
    <source>
        <dbReference type="ARBA" id="ARBA00001974"/>
    </source>
</evidence>
<accession>A0A7W9ESE3</accession>